<accession>A0A914YY61</accession>
<organism evidence="1 2">
    <name type="scientific">Panagrolaimus superbus</name>
    <dbReference type="NCBI Taxonomy" id="310955"/>
    <lineage>
        <taxon>Eukaryota</taxon>
        <taxon>Metazoa</taxon>
        <taxon>Ecdysozoa</taxon>
        <taxon>Nematoda</taxon>
        <taxon>Chromadorea</taxon>
        <taxon>Rhabditida</taxon>
        <taxon>Tylenchina</taxon>
        <taxon>Panagrolaimomorpha</taxon>
        <taxon>Panagrolaimoidea</taxon>
        <taxon>Panagrolaimidae</taxon>
        <taxon>Panagrolaimus</taxon>
    </lineage>
</organism>
<name>A0A914YY61_9BILA</name>
<protein>
    <submittedName>
        <fullName evidence="2">Uncharacterized protein</fullName>
    </submittedName>
</protein>
<evidence type="ECO:0000313" key="1">
    <source>
        <dbReference type="Proteomes" id="UP000887577"/>
    </source>
</evidence>
<evidence type="ECO:0000313" key="2">
    <source>
        <dbReference type="WBParaSite" id="PSU_v2.g5039.t1"/>
    </source>
</evidence>
<proteinExistence type="predicted"/>
<reference evidence="2" key="1">
    <citation type="submission" date="2022-11" db="UniProtKB">
        <authorList>
            <consortium name="WormBaseParasite"/>
        </authorList>
    </citation>
    <scope>IDENTIFICATION</scope>
</reference>
<dbReference type="WBParaSite" id="PSU_v2.g5039.t1">
    <property type="protein sequence ID" value="PSU_v2.g5039.t1"/>
    <property type="gene ID" value="PSU_v2.g5039"/>
</dbReference>
<dbReference type="AlphaFoldDB" id="A0A914YY61"/>
<keyword evidence="1" id="KW-1185">Reference proteome</keyword>
<dbReference type="Proteomes" id="UP000887577">
    <property type="component" value="Unplaced"/>
</dbReference>
<sequence length="154" mass="18031">MFNNFKSCATFLTDISFWGSRIINDDGSVVMLDKILEITPNIKNFYIYFNNDFSMIDALSMKNICKLKNLQNLKFFFIGHIPEVFNVEDLSTFITDHPETTIDFDFNDEISEAYKIQLDTLIDTVIESKVPNRLINYSGQNPGKYKIMSDRYYR</sequence>